<accession>A0A6G1L517</accession>
<organism evidence="2 3">
    <name type="scientific">Teratosphaeria nubilosa</name>
    <dbReference type="NCBI Taxonomy" id="161662"/>
    <lineage>
        <taxon>Eukaryota</taxon>
        <taxon>Fungi</taxon>
        <taxon>Dikarya</taxon>
        <taxon>Ascomycota</taxon>
        <taxon>Pezizomycotina</taxon>
        <taxon>Dothideomycetes</taxon>
        <taxon>Dothideomycetidae</taxon>
        <taxon>Mycosphaerellales</taxon>
        <taxon>Teratosphaeriaceae</taxon>
        <taxon>Teratosphaeria</taxon>
    </lineage>
</organism>
<dbReference type="OrthoDB" id="5132116at2759"/>
<dbReference type="Proteomes" id="UP000799436">
    <property type="component" value="Unassembled WGS sequence"/>
</dbReference>
<dbReference type="SMART" id="SM00268">
    <property type="entry name" value="ACTIN"/>
    <property type="match status" value="1"/>
</dbReference>
<sequence length="463" mass="50905">MASTLPPTQPPTAQEYAGDEIGALVLDAGSHSIRAGFAGEDTPKSVIPTHYGVLDDGRQVFGENAIHIARADMDIRTPYTRDGLVEDWDTATRLWEYSITSRLTGAPPTSPRHNGLNEPQEAGADVAMAERADDELDKVLGEYPLLMSEPGGNPVKHREKMVEVLMEDWGVPAFFLEKTGKLAAYANGKATALVVDVGHTHTAVTAVWEGMTLKKSLMTSPIAGAYLSDQLRLMFAQTQPPVPLVPHYMVKAKSPVDANAPANAVYTHFATPPKDSFRRFEEERVLTAFKESVVQCWQGPGRLESNLDPARSYPARPFEMPDGWNTVFGLERFKVVEPFFDTKHAYTSPDLPTPKSEDSVSSLVHRALQNVDVDARPTLLANVILTGAGSLIEKFADRLQADLQALNPNPRVRVIATSNSVERKYGSWIGGSVLASLGTFHQMWVPRHEYKEFGASIVERRCK</sequence>
<evidence type="ECO:0000313" key="3">
    <source>
        <dbReference type="Proteomes" id="UP000799436"/>
    </source>
</evidence>
<protein>
    <submittedName>
        <fullName evidence="2">Actin-related protein, ARP4 class</fullName>
    </submittedName>
</protein>
<comment type="similarity">
    <text evidence="1">Belongs to the actin family.</text>
</comment>
<dbReference type="Gene3D" id="3.30.420.40">
    <property type="match status" value="3"/>
</dbReference>
<dbReference type="SUPFAM" id="SSF53067">
    <property type="entry name" value="Actin-like ATPase domain"/>
    <property type="match status" value="2"/>
</dbReference>
<dbReference type="FunFam" id="3.30.420.40:FF:000058">
    <property type="entry name" value="Putative actin-related protein 5"/>
    <property type="match status" value="1"/>
</dbReference>
<name>A0A6G1L517_9PEZI</name>
<dbReference type="Gene3D" id="3.90.640.10">
    <property type="entry name" value="Actin, Chain A, domain 4"/>
    <property type="match status" value="1"/>
</dbReference>
<proteinExistence type="inferred from homology"/>
<dbReference type="AlphaFoldDB" id="A0A6G1L517"/>
<dbReference type="InterPro" id="IPR004000">
    <property type="entry name" value="Actin"/>
</dbReference>
<evidence type="ECO:0000313" key="2">
    <source>
        <dbReference type="EMBL" id="KAF2767916.1"/>
    </source>
</evidence>
<dbReference type="Pfam" id="PF00022">
    <property type="entry name" value="Actin"/>
    <property type="match status" value="1"/>
</dbReference>
<keyword evidence="3" id="KW-1185">Reference proteome</keyword>
<evidence type="ECO:0000256" key="1">
    <source>
        <dbReference type="RuleBase" id="RU000487"/>
    </source>
</evidence>
<reference evidence="2" key="1">
    <citation type="journal article" date="2020" name="Stud. Mycol.">
        <title>101 Dothideomycetes genomes: a test case for predicting lifestyles and emergence of pathogens.</title>
        <authorList>
            <person name="Haridas S."/>
            <person name="Albert R."/>
            <person name="Binder M."/>
            <person name="Bloem J."/>
            <person name="Labutti K."/>
            <person name="Salamov A."/>
            <person name="Andreopoulos B."/>
            <person name="Baker S."/>
            <person name="Barry K."/>
            <person name="Bills G."/>
            <person name="Bluhm B."/>
            <person name="Cannon C."/>
            <person name="Castanera R."/>
            <person name="Culley D."/>
            <person name="Daum C."/>
            <person name="Ezra D."/>
            <person name="Gonzalez J."/>
            <person name="Henrissat B."/>
            <person name="Kuo A."/>
            <person name="Liang C."/>
            <person name="Lipzen A."/>
            <person name="Lutzoni F."/>
            <person name="Magnuson J."/>
            <person name="Mondo S."/>
            <person name="Nolan M."/>
            <person name="Ohm R."/>
            <person name="Pangilinan J."/>
            <person name="Park H.-J."/>
            <person name="Ramirez L."/>
            <person name="Alfaro M."/>
            <person name="Sun H."/>
            <person name="Tritt A."/>
            <person name="Yoshinaga Y."/>
            <person name="Zwiers L.-H."/>
            <person name="Turgeon B."/>
            <person name="Goodwin S."/>
            <person name="Spatafora J."/>
            <person name="Crous P."/>
            <person name="Grigoriev I."/>
        </authorList>
    </citation>
    <scope>NUCLEOTIDE SEQUENCE</scope>
    <source>
        <strain evidence="2">CBS 116005</strain>
    </source>
</reference>
<gene>
    <name evidence="2" type="ORF">EJ03DRAFT_139602</name>
</gene>
<dbReference type="EMBL" id="ML995850">
    <property type="protein sequence ID" value="KAF2767916.1"/>
    <property type="molecule type" value="Genomic_DNA"/>
</dbReference>
<dbReference type="PANTHER" id="PTHR11937">
    <property type="entry name" value="ACTIN"/>
    <property type="match status" value="1"/>
</dbReference>
<dbReference type="CDD" id="cd13395">
    <property type="entry name" value="ASKHA_NBD_Arp4_ACTL6-like"/>
    <property type="match status" value="1"/>
</dbReference>
<dbReference type="InterPro" id="IPR043129">
    <property type="entry name" value="ATPase_NBD"/>
</dbReference>